<dbReference type="CDD" id="cd00082">
    <property type="entry name" value="HisKA"/>
    <property type="match status" value="1"/>
</dbReference>
<protein>
    <recommendedName>
        <fullName evidence="2">histidine kinase</fullName>
        <ecNumber evidence="2">2.7.13.3</ecNumber>
    </recommendedName>
</protein>
<keyword evidence="8" id="KW-0067">ATP-binding</keyword>
<dbReference type="Gene3D" id="3.30.565.10">
    <property type="entry name" value="Histidine kinase-like ATPase, C-terminal domain"/>
    <property type="match status" value="1"/>
</dbReference>
<comment type="catalytic activity">
    <reaction evidence="1">
        <text>ATP + protein L-histidine = ADP + protein N-phospho-L-histidine.</text>
        <dbReference type="EC" id="2.7.13.3"/>
    </reaction>
</comment>
<dbReference type="PANTHER" id="PTHR43065">
    <property type="entry name" value="SENSOR HISTIDINE KINASE"/>
    <property type="match status" value="1"/>
</dbReference>
<evidence type="ECO:0000259" key="7">
    <source>
        <dbReference type="PROSITE" id="PS50110"/>
    </source>
</evidence>
<dbReference type="GO" id="GO:0005524">
    <property type="term" value="F:ATP binding"/>
    <property type="evidence" value="ECO:0007669"/>
    <property type="project" value="UniProtKB-KW"/>
</dbReference>
<dbReference type="CDD" id="cd00156">
    <property type="entry name" value="REC"/>
    <property type="match status" value="1"/>
</dbReference>
<dbReference type="Proteomes" id="UP001301152">
    <property type="component" value="Unassembled WGS sequence"/>
</dbReference>
<dbReference type="InterPro" id="IPR003661">
    <property type="entry name" value="HisK_dim/P_dom"/>
</dbReference>
<dbReference type="EC" id="2.7.13.3" evidence="2"/>
<sequence>MNSRSGTLWFVSSGQTRKKPFQDALIKSGMNLHLFEDGRSAFARFGSDMPDLLLVSEQLDDMNVVEFCQRLRLTAGTRSVPVIVLTSGEDTQFERDLLNNGADVCFCQNTDPLLLVFRICTLLRRYEDDMPASEGVRFRPPAVTVITTPGSVAWSWRGGKAESQDSTSPLIFESLTSHGYLLSLIDDPARFDDIGTSVSQQHPDCVIIDMDSPQFDGLEMARNLLFAREINGQCTRVLGMVTPDRMTIENVVAAFSAGVDDLVGADIETDLLMARIGSLVRRKILQDEMRREEAHVESARARMALADALRRVNADLAAANRKLIEAQAKLVQSAKMASLGELAAGIAHEFNNPLAFVLAHESTVQKGIATALQAVKTSDFDGAELALTKSKERLSASLVGLSRMRDLVASLRRFSRLEEGEFARVDVPESLKIVLTLLAPKFGQEIKVFCHLNAPAELVCQAALVNQVIMNILSNSADAIAEKRINNKEINNIENYDEINIFSSLEEATEGREGEDYVIRITDTGPGVPENLRERIFEPFFTTKPVGSGTGLGLATAYGVIKAHGGSISVTGGEQGKGACFVVRVPYRSAEEKGCYDET</sequence>
<evidence type="ECO:0000256" key="5">
    <source>
        <dbReference type="SAM" id="Coils"/>
    </source>
</evidence>
<dbReference type="EMBL" id="JAPIUZ010000003">
    <property type="protein sequence ID" value="MCX2564010.1"/>
    <property type="molecule type" value="Genomic_DNA"/>
</dbReference>
<gene>
    <name evidence="8" type="ORF">OQ497_08570</name>
</gene>
<keyword evidence="8" id="KW-0547">Nucleotide-binding</keyword>
<evidence type="ECO:0000256" key="2">
    <source>
        <dbReference type="ARBA" id="ARBA00012438"/>
    </source>
</evidence>
<evidence type="ECO:0000256" key="3">
    <source>
        <dbReference type="ARBA" id="ARBA00022553"/>
    </source>
</evidence>
<reference evidence="8 9" key="1">
    <citation type="submission" date="2022-11" db="EMBL/GenBank/DDBJ databases">
        <title>Genome sequencing of Acetobacter type strain.</title>
        <authorList>
            <person name="Heo J."/>
            <person name="Lee D."/>
            <person name="Han B.-H."/>
            <person name="Hong S.-B."/>
            <person name="Kwon S.-W."/>
        </authorList>
    </citation>
    <scope>NUCLEOTIDE SEQUENCE [LARGE SCALE GENOMIC DNA]</scope>
    <source>
        <strain evidence="8 9">KACC 21253</strain>
    </source>
</reference>
<feature type="modified residue" description="4-aspartylphosphate" evidence="4">
    <location>
        <position position="209"/>
    </location>
</feature>
<dbReference type="SUPFAM" id="SSF52172">
    <property type="entry name" value="CheY-like"/>
    <property type="match status" value="2"/>
</dbReference>
<dbReference type="RefSeq" id="WP_086555446.1">
    <property type="nucleotide sequence ID" value="NZ_JAPIUZ010000003.1"/>
</dbReference>
<keyword evidence="5" id="KW-0175">Coiled coil</keyword>
<dbReference type="PANTHER" id="PTHR43065:SF42">
    <property type="entry name" value="TWO-COMPONENT SENSOR PPRA"/>
    <property type="match status" value="1"/>
</dbReference>
<dbReference type="InterPro" id="IPR001789">
    <property type="entry name" value="Sig_transdc_resp-reg_receiver"/>
</dbReference>
<name>A0ABT3QFD6_9PROT</name>
<dbReference type="SUPFAM" id="SSF47384">
    <property type="entry name" value="Homodimeric domain of signal transducing histidine kinase"/>
    <property type="match status" value="1"/>
</dbReference>
<dbReference type="PROSITE" id="PS50109">
    <property type="entry name" value="HIS_KIN"/>
    <property type="match status" value="1"/>
</dbReference>
<dbReference type="InterPro" id="IPR005467">
    <property type="entry name" value="His_kinase_dom"/>
</dbReference>
<evidence type="ECO:0000259" key="6">
    <source>
        <dbReference type="PROSITE" id="PS50109"/>
    </source>
</evidence>
<dbReference type="Gene3D" id="3.40.50.2300">
    <property type="match status" value="2"/>
</dbReference>
<evidence type="ECO:0000256" key="1">
    <source>
        <dbReference type="ARBA" id="ARBA00000085"/>
    </source>
</evidence>
<evidence type="ECO:0000256" key="4">
    <source>
        <dbReference type="PROSITE-ProRule" id="PRU00169"/>
    </source>
</evidence>
<feature type="domain" description="Response regulatory" evidence="7">
    <location>
        <begin position="7"/>
        <end position="123"/>
    </location>
</feature>
<accession>A0ABT3QFD6</accession>
<dbReference type="SMART" id="SM00388">
    <property type="entry name" value="HisKA"/>
    <property type="match status" value="1"/>
</dbReference>
<dbReference type="InterPro" id="IPR003594">
    <property type="entry name" value="HATPase_dom"/>
</dbReference>
<keyword evidence="9" id="KW-1185">Reference proteome</keyword>
<evidence type="ECO:0000313" key="9">
    <source>
        <dbReference type="Proteomes" id="UP001301152"/>
    </source>
</evidence>
<feature type="domain" description="Histidine kinase" evidence="6">
    <location>
        <begin position="345"/>
        <end position="589"/>
    </location>
</feature>
<keyword evidence="3 4" id="KW-0597">Phosphoprotein</keyword>
<dbReference type="SUPFAM" id="SSF55874">
    <property type="entry name" value="ATPase domain of HSP90 chaperone/DNA topoisomerase II/histidine kinase"/>
    <property type="match status" value="1"/>
</dbReference>
<organism evidence="8 9">
    <name type="scientific">Acetobacter thailandicus</name>
    <dbReference type="NCBI Taxonomy" id="1502842"/>
    <lineage>
        <taxon>Bacteria</taxon>
        <taxon>Pseudomonadati</taxon>
        <taxon>Pseudomonadota</taxon>
        <taxon>Alphaproteobacteria</taxon>
        <taxon>Acetobacterales</taxon>
        <taxon>Acetobacteraceae</taxon>
        <taxon>Acetobacter</taxon>
    </lineage>
</organism>
<dbReference type="InterPro" id="IPR036097">
    <property type="entry name" value="HisK_dim/P_sf"/>
</dbReference>
<dbReference type="SMART" id="SM00387">
    <property type="entry name" value="HATPase_c"/>
    <property type="match status" value="1"/>
</dbReference>
<dbReference type="Pfam" id="PF02518">
    <property type="entry name" value="HATPase_c"/>
    <property type="match status" value="1"/>
</dbReference>
<dbReference type="PROSITE" id="PS50110">
    <property type="entry name" value="RESPONSE_REGULATORY"/>
    <property type="match status" value="2"/>
</dbReference>
<dbReference type="InterPro" id="IPR036890">
    <property type="entry name" value="HATPase_C_sf"/>
</dbReference>
<dbReference type="PRINTS" id="PR00344">
    <property type="entry name" value="BCTRLSENSOR"/>
</dbReference>
<dbReference type="InterPro" id="IPR004358">
    <property type="entry name" value="Sig_transdc_His_kin-like_C"/>
</dbReference>
<comment type="caution">
    <text evidence="4">Lacks conserved residue(s) required for the propagation of feature annotation.</text>
</comment>
<comment type="caution">
    <text evidence="8">The sequence shown here is derived from an EMBL/GenBank/DDBJ whole genome shotgun (WGS) entry which is preliminary data.</text>
</comment>
<dbReference type="Gene3D" id="1.10.287.130">
    <property type="match status" value="1"/>
</dbReference>
<dbReference type="InterPro" id="IPR011006">
    <property type="entry name" value="CheY-like_superfamily"/>
</dbReference>
<feature type="domain" description="Response regulatory" evidence="7">
    <location>
        <begin position="157"/>
        <end position="280"/>
    </location>
</feature>
<feature type="coiled-coil region" evidence="5">
    <location>
        <begin position="282"/>
        <end position="329"/>
    </location>
</feature>
<evidence type="ECO:0000313" key="8">
    <source>
        <dbReference type="EMBL" id="MCX2564010.1"/>
    </source>
</evidence>
<proteinExistence type="predicted"/>